<dbReference type="OrthoDB" id="1681543at2"/>
<accession>A0A1W2ESU1</accession>
<gene>
    <name evidence="4" type="ORF">SAMN04488500_12943</name>
</gene>
<evidence type="ECO:0000259" key="3">
    <source>
        <dbReference type="Pfam" id="PF09394"/>
    </source>
</evidence>
<evidence type="ECO:0000313" key="4">
    <source>
        <dbReference type="EMBL" id="SMD12783.1"/>
    </source>
</evidence>
<proteinExistence type="predicted"/>
<reference evidence="4 5" key="1">
    <citation type="submission" date="2017-04" db="EMBL/GenBank/DDBJ databases">
        <authorList>
            <person name="Afonso C.L."/>
            <person name="Miller P.J."/>
            <person name="Scott M.A."/>
            <person name="Spackman E."/>
            <person name="Goraichik I."/>
            <person name="Dimitrov K.M."/>
            <person name="Suarez D.L."/>
            <person name="Swayne D.E."/>
        </authorList>
    </citation>
    <scope>NUCLEOTIDE SEQUENCE [LARGE SCALE GENOMIC DNA]</scope>
    <source>
        <strain evidence="4 5">DSM 5090</strain>
    </source>
</reference>
<keyword evidence="2" id="KW-0789">Thiol protease inhibitor</keyword>
<sequence length="156" mass="17116">MKIPYGEMLKKVFAMLSMSFLIWGMAAAGVLAEDMTVREPPIAMTVKADADDAASEGLAVDIKAGDFFKVELYAASGTGYDWELLNKALQLVKVEKRYSVMETPNLPGGKMCTVYILQAKPDTVGQEPVVFSLRRSWEPANMAAKTINCEVKVSKE</sequence>
<dbReference type="Proteomes" id="UP000192738">
    <property type="component" value="Unassembled WGS sequence"/>
</dbReference>
<dbReference type="Gene3D" id="2.60.40.2020">
    <property type="match status" value="1"/>
</dbReference>
<feature type="domain" description="Proteinase inhibitor I42 chagasin" evidence="3">
    <location>
        <begin position="62"/>
        <end position="151"/>
    </location>
</feature>
<evidence type="ECO:0000256" key="1">
    <source>
        <dbReference type="ARBA" id="ARBA00022690"/>
    </source>
</evidence>
<evidence type="ECO:0000313" key="5">
    <source>
        <dbReference type="Proteomes" id="UP000192738"/>
    </source>
</evidence>
<dbReference type="RefSeq" id="WP_084578192.1">
    <property type="nucleotide sequence ID" value="NZ_CP155572.1"/>
</dbReference>
<dbReference type="EMBL" id="FWXI01000029">
    <property type="protein sequence ID" value="SMD12783.1"/>
    <property type="molecule type" value="Genomic_DNA"/>
</dbReference>
<dbReference type="Pfam" id="PF09394">
    <property type="entry name" value="Inhibitor_I42"/>
    <property type="match status" value="1"/>
</dbReference>
<keyword evidence="5" id="KW-1185">Reference proteome</keyword>
<name>A0A1W2ESU1_9FIRM</name>
<protein>
    <submittedName>
        <fullName evidence="4">Predicted secreted protein</fullName>
    </submittedName>
</protein>
<dbReference type="InterPro" id="IPR036331">
    <property type="entry name" value="Chagasin-like_sf"/>
</dbReference>
<dbReference type="InterPro" id="IPR018990">
    <property type="entry name" value="Prot_inh_I42_chagasin"/>
</dbReference>
<organism evidence="4 5">
    <name type="scientific">Sporomusa malonica</name>
    <dbReference type="NCBI Taxonomy" id="112901"/>
    <lineage>
        <taxon>Bacteria</taxon>
        <taxon>Bacillati</taxon>
        <taxon>Bacillota</taxon>
        <taxon>Negativicutes</taxon>
        <taxon>Selenomonadales</taxon>
        <taxon>Sporomusaceae</taxon>
        <taxon>Sporomusa</taxon>
    </lineage>
</organism>
<dbReference type="AlphaFoldDB" id="A0A1W2ESU1"/>
<evidence type="ECO:0000256" key="2">
    <source>
        <dbReference type="ARBA" id="ARBA00022704"/>
    </source>
</evidence>
<keyword evidence="1" id="KW-0646">Protease inhibitor</keyword>
<dbReference type="SUPFAM" id="SSF141066">
    <property type="entry name" value="ICP-like"/>
    <property type="match status" value="1"/>
</dbReference>
<dbReference type="STRING" id="112901.SAMN04488500_12943"/>
<dbReference type="GO" id="GO:0004869">
    <property type="term" value="F:cysteine-type endopeptidase inhibitor activity"/>
    <property type="evidence" value="ECO:0007669"/>
    <property type="project" value="UniProtKB-KW"/>
</dbReference>